<dbReference type="PROSITE" id="PS51257">
    <property type="entry name" value="PROKAR_LIPOPROTEIN"/>
    <property type="match status" value="1"/>
</dbReference>
<dbReference type="EMBL" id="CAKOGP040000879">
    <property type="protein sequence ID" value="CAJ1939959.1"/>
    <property type="molecule type" value="Genomic_DNA"/>
</dbReference>
<dbReference type="SUPFAM" id="SSF52833">
    <property type="entry name" value="Thioredoxin-like"/>
    <property type="match status" value="1"/>
</dbReference>
<dbReference type="AlphaFoldDB" id="A0AAD2CPQ5"/>
<keyword evidence="2" id="KW-0732">Signal</keyword>
<sequence length="258" mass="29242">MRSIQPLSGLALFSCLILPHGTAFFVHNFNGLRMRNLMLPTTSHVPLKPLRMVADPQNYYGDSESFMVKEFSQYEELEEIVQLASQPIPERPDGIVCVVKYTSSSRPECLPTEAEYERLARENPATIFLRCFQEYESADLLFGQADVQNFPTFDIFYGGNRVARVEGSSISEVQDVLSMYQLQNSKLDLFSEEASEKRGAQWGDGSAKDMAKTPRTTARFVPGYDWGSEKGFFDDQGDKAQQSFEDSYGNWLPNMDDE</sequence>
<feature type="chain" id="PRO_5041922323" description="Thioredoxin domain-containing protein" evidence="2">
    <location>
        <begin position="24"/>
        <end position="258"/>
    </location>
</feature>
<name>A0AAD2CPQ5_9STRA</name>
<gene>
    <name evidence="3" type="ORF">CYCCA115_LOCUS6810</name>
</gene>
<feature type="region of interest" description="Disordered" evidence="1">
    <location>
        <begin position="229"/>
        <end position="258"/>
    </location>
</feature>
<dbReference type="Gene3D" id="3.40.30.10">
    <property type="entry name" value="Glutaredoxin"/>
    <property type="match status" value="1"/>
</dbReference>
<feature type="signal peptide" evidence="2">
    <location>
        <begin position="1"/>
        <end position="23"/>
    </location>
</feature>
<evidence type="ECO:0000256" key="1">
    <source>
        <dbReference type="SAM" id="MobiDB-lite"/>
    </source>
</evidence>
<dbReference type="InterPro" id="IPR036249">
    <property type="entry name" value="Thioredoxin-like_sf"/>
</dbReference>
<feature type="compositionally biased region" description="Basic and acidic residues" evidence="1">
    <location>
        <begin position="229"/>
        <end position="238"/>
    </location>
</feature>
<keyword evidence="4" id="KW-1185">Reference proteome</keyword>
<evidence type="ECO:0008006" key="5">
    <source>
        <dbReference type="Google" id="ProtNLM"/>
    </source>
</evidence>
<proteinExistence type="predicted"/>
<protein>
    <recommendedName>
        <fullName evidence="5">Thioredoxin domain-containing protein</fullName>
    </recommendedName>
</protein>
<organism evidence="3 4">
    <name type="scientific">Cylindrotheca closterium</name>
    <dbReference type="NCBI Taxonomy" id="2856"/>
    <lineage>
        <taxon>Eukaryota</taxon>
        <taxon>Sar</taxon>
        <taxon>Stramenopiles</taxon>
        <taxon>Ochrophyta</taxon>
        <taxon>Bacillariophyta</taxon>
        <taxon>Bacillariophyceae</taxon>
        <taxon>Bacillariophycidae</taxon>
        <taxon>Bacillariales</taxon>
        <taxon>Bacillariaceae</taxon>
        <taxon>Cylindrotheca</taxon>
    </lineage>
</organism>
<dbReference type="Proteomes" id="UP001295423">
    <property type="component" value="Unassembled WGS sequence"/>
</dbReference>
<evidence type="ECO:0000313" key="4">
    <source>
        <dbReference type="Proteomes" id="UP001295423"/>
    </source>
</evidence>
<accession>A0AAD2CPQ5</accession>
<evidence type="ECO:0000313" key="3">
    <source>
        <dbReference type="EMBL" id="CAJ1939959.1"/>
    </source>
</evidence>
<comment type="caution">
    <text evidence="3">The sequence shown here is derived from an EMBL/GenBank/DDBJ whole genome shotgun (WGS) entry which is preliminary data.</text>
</comment>
<evidence type="ECO:0000256" key="2">
    <source>
        <dbReference type="SAM" id="SignalP"/>
    </source>
</evidence>
<reference evidence="3" key="1">
    <citation type="submission" date="2023-08" db="EMBL/GenBank/DDBJ databases">
        <authorList>
            <person name="Audoor S."/>
            <person name="Bilcke G."/>
        </authorList>
    </citation>
    <scope>NUCLEOTIDE SEQUENCE</scope>
</reference>